<evidence type="ECO:0000313" key="2">
    <source>
        <dbReference type="EMBL" id="SDT93100.1"/>
    </source>
</evidence>
<dbReference type="AlphaFoldDB" id="A0A1H2EDD6"/>
<reference evidence="2 3" key="1">
    <citation type="submission" date="2016-10" db="EMBL/GenBank/DDBJ databases">
        <authorList>
            <person name="de Groot N.N."/>
        </authorList>
    </citation>
    <scope>NUCLEOTIDE SEQUENCE [LARGE SCALE GENOMIC DNA]</scope>
    <source>
        <strain evidence="2 3">DSM 44215</strain>
    </source>
</reference>
<accession>A0A1H2EDD6</accession>
<feature type="compositionally biased region" description="Low complexity" evidence="1">
    <location>
        <begin position="26"/>
        <end position="36"/>
    </location>
</feature>
<protein>
    <submittedName>
        <fullName evidence="2">Uncharacterized protein</fullName>
    </submittedName>
</protein>
<dbReference type="EMBL" id="FNLM01000030">
    <property type="protein sequence ID" value="SDT93100.1"/>
    <property type="molecule type" value="Genomic_DNA"/>
</dbReference>
<gene>
    <name evidence="2" type="ORF">SAMN04488548_13090</name>
</gene>
<dbReference type="STRING" id="158898.SAMN04488548_13090"/>
<evidence type="ECO:0000313" key="3">
    <source>
        <dbReference type="Proteomes" id="UP000183180"/>
    </source>
</evidence>
<organism evidence="2 3">
    <name type="scientific">Gordonia westfalica</name>
    <dbReference type="NCBI Taxonomy" id="158898"/>
    <lineage>
        <taxon>Bacteria</taxon>
        <taxon>Bacillati</taxon>
        <taxon>Actinomycetota</taxon>
        <taxon>Actinomycetes</taxon>
        <taxon>Mycobacteriales</taxon>
        <taxon>Gordoniaceae</taxon>
        <taxon>Gordonia</taxon>
    </lineage>
</organism>
<feature type="region of interest" description="Disordered" evidence="1">
    <location>
        <begin position="1"/>
        <end position="97"/>
    </location>
</feature>
<proteinExistence type="predicted"/>
<feature type="compositionally biased region" description="Low complexity" evidence="1">
    <location>
        <begin position="44"/>
        <end position="85"/>
    </location>
</feature>
<sequence length="162" mass="17014">MSGLDDMAQARQKRARARSMPPPRHTAPAVSAAPATAPEPAPEQPDTAANAPAAVQASSPTKKKQPATPASAPSTASAATAASTTGRTVGPSTIYFDEPTDDWLEEVSIAGRRTKPRIDSRSAIARYAVRKLMNEMTPEQVIEAIRAESAATAHAKPGRPRH</sequence>
<evidence type="ECO:0000256" key="1">
    <source>
        <dbReference type="SAM" id="MobiDB-lite"/>
    </source>
</evidence>
<dbReference type="RefSeq" id="WP_074848390.1">
    <property type="nucleotide sequence ID" value="NZ_FNLM01000030.1"/>
</dbReference>
<dbReference type="Proteomes" id="UP000183180">
    <property type="component" value="Unassembled WGS sequence"/>
</dbReference>
<name>A0A1H2EDD6_9ACTN</name>
<dbReference type="OrthoDB" id="4381911at2"/>